<accession>A0A4P7U919</accession>
<name>A0A4P7U919_9ACTN</name>
<dbReference type="EMBL" id="BMCK01000001">
    <property type="protein sequence ID" value="GGD06143.1"/>
    <property type="molecule type" value="Genomic_DNA"/>
</dbReference>
<proteinExistence type="predicted"/>
<protein>
    <submittedName>
        <fullName evidence="2">Uncharacterized protein</fullName>
    </submittedName>
</protein>
<evidence type="ECO:0000313" key="2">
    <source>
        <dbReference type="EMBL" id="QCC76496.1"/>
    </source>
</evidence>
<evidence type="ECO:0000313" key="4">
    <source>
        <dbReference type="Proteomes" id="UP000630594"/>
    </source>
</evidence>
<gene>
    <name evidence="2" type="ORF">E2C04_03385</name>
    <name evidence="1" type="ORF">GCM10007231_01070</name>
</gene>
<evidence type="ECO:0000313" key="1">
    <source>
        <dbReference type="EMBL" id="GGD06143.1"/>
    </source>
</evidence>
<keyword evidence="4" id="KW-1185">Reference proteome</keyword>
<reference evidence="1" key="5">
    <citation type="submission" date="2024-05" db="EMBL/GenBank/DDBJ databases">
        <authorList>
            <person name="Sun Q."/>
            <person name="Sedlacek I."/>
        </authorList>
    </citation>
    <scope>NUCLEOTIDE SEQUENCE</scope>
    <source>
        <strain evidence="1">CCM 7403</strain>
    </source>
</reference>
<organism evidence="2 3">
    <name type="scientific">Nocardioides daphniae</name>
    <dbReference type="NCBI Taxonomy" id="402297"/>
    <lineage>
        <taxon>Bacteria</taxon>
        <taxon>Bacillati</taxon>
        <taxon>Actinomycetota</taxon>
        <taxon>Actinomycetes</taxon>
        <taxon>Propionibacteriales</taxon>
        <taxon>Nocardioidaceae</taxon>
        <taxon>Nocardioides</taxon>
    </lineage>
</organism>
<dbReference type="AlphaFoldDB" id="A0A4P7U919"/>
<dbReference type="RefSeq" id="WP_135831545.1">
    <property type="nucleotide sequence ID" value="NZ_BMCK01000001.1"/>
</dbReference>
<dbReference type="OrthoDB" id="3785171at2"/>
<reference evidence="1" key="2">
    <citation type="journal article" date="2014" name="Int. J. Syst. Evol. Microbiol.">
        <title>Complete genome of a new Firmicutes species belonging to the dominant human colonic microbiota ('Ruminococcus bicirculans') reveals two chromosomes and a selective capacity to utilize plant glucans.</title>
        <authorList>
            <consortium name="NISC Comparative Sequencing Program"/>
            <person name="Wegmann U."/>
            <person name="Louis P."/>
            <person name="Goesmann A."/>
            <person name="Henrissat B."/>
            <person name="Duncan S.H."/>
            <person name="Flint H.J."/>
        </authorList>
    </citation>
    <scope>NUCLEOTIDE SEQUENCE</scope>
    <source>
        <strain evidence="1">CCM 7403</strain>
    </source>
</reference>
<evidence type="ECO:0000313" key="3">
    <source>
        <dbReference type="Proteomes" id="UP000297025"/>
    </source>
</evidence>
<reference evidence="4" key="3">
    <citation type="journal article" date="2019" name="Int. J. Syst. Evol. Microbiol.">
        <title>The Global Catalogue of Microorganisms (GCM) 10K type strain sequencing project: providing services to taxonomists for standard genome sequencing and annotation.</title>
        <authorList>
            <consortium name="The Broad Institute Genomics Platform"/>
            <consortium name="The Broad Institute Genome Sequencing Center for Infectious Disease"/>
            <person name="Wu L."/>
            <person name="Ma J."/>
        </authorList>
    </citation>
    <scope>NUCLEOTIDE SEQUENCE [LARGE SCALE GENOMIC DNA]</scope>
    <source>
        <strain evidence="4">CCM 7403</strain>
    </source>
</reference>
<dbReference type="Proteomes" id="UP000630594">
    <property type="component" value="Unassembled WGS sequence"/>
</dbReference>
<sequence>MRYLDLPEQTRLSLLRGFVERSWHAPKLSAEEAAMLHARIGDPQAYEDGLRLRAVLDAVHAAGDFAALNAAENAYDDVATELNARYGDGLVVLSTEAEELGLKGFRGQGFETRSSVLVGEERAAS</sequence>
<dbReference type="KEGG" id="ndp:E2C04_03385"/>
<dbReference type="EMBL" id="CP038462">
    <property type="protein sequence ID" value="QCC76496.1"/>
    <property type="molecule type" value="Genomic_DNA"/>
</dbReference>
<dbReference type="Proteomes" id="UP000297025">
    <property type="component" value="Chromosome"/>
</dbReference>
<reference evidence="2 3" key="1">
    <citation type="journal article" date="2008" name="Int. J. Syst. Evol. Microbiol.">
        <title>Nocardioides daphniae sp. nov., isolated from Daphnia cucullata (Crustacea: Cladocera).</title>
        <authorList>
            <person name="Toth E.M."/>
            <person name="Keki Z."/>
            <person name="Homonnay Z.G."/>
            <person name="Borsodi A.K."/>
            <person name="Marialigeti K."/>
            <person name="Schumann P."/>
        </authorList>
    </citation>
    <scope>NUCLEOTIDE SEQUENCE [LARGE SCALE GENOMIC DNA]</scope>
    <source>
        <strain evidence="2 3">JCM 16608</strain>
    </source>
</reference>
<reference evidence="2" key="4">
    <citation type="submission" date="2019-03" db="EMBL/GenBank/DDBJ databases">
        <authorList>
            <person name="Huang Y."/>
        </authorList>
    </citation>
    <scope>NUCLEOTIDE SEQUENCE</scope>
    <source>
        <strain evidence="2">JCM 16608</strain>
    </source>
</reference>